<keyword evidence="10" id="KW-0406">Ion transport</keyword>
<dbReference type="Pfam" id="PF01554">
    <property type="entry name" value="MatE"/>
    <property type="match status" value="2"/>
</dbReference>
<dbReference type="CDD" id="cd13138">
    <property type="entry name" value="MATE_yoeA_like"/>
    <property type="match status" value="1"/>
</dbReference>
<keyword evidence="15" id="KW-1185">Reference proteome</keyword>
<keyword evidence="7" id="KW-1003">Cell membrane</keyword>
<feature type="transmembrane region" description="Helical" evidence="13">
    <location>
        <begin position="14"/>
        <end position="31"/>
    </location>
</feature>
<keyword evidence="6" id="KW-0050">Antiport</keyword>
<feature type="transmembrane region" description="Helical" evidence="13">
    <location>
        <begin position="358"/>
        <end position="378"/>
    </location>
</feature>
<evidence type="ECO:0000256" key="10">
    <source>
        <dbReference type="ARBA" id="ARBA00023065"/>
    </source>
</evidence>
<evidence type="ECO:0000256" key="2">
    <source>
        <dbReference type="ARBA" id="ARBA00004651"/>
    </source>
</evidence>
<evidence type="ECO:0000256" key="3">
    <source>
        <dbReference type="ARBA" id="ARBA00010199"/>
    </source>
</evidence>
<comment type="similarity">
    <text evidence="3">Belongs to the multi antimicrobial extrusion (MATE) (TC 2.A.66.1) family.</text>
</comment>
<evidence type="ECO:0000256" key="6">
    <source>
        <dbReference type="ARBA" id="ARBA00022449"/>
    </source>
</evidence>
<feature type="transmembrane region" description="Helical" evidence="13">
    <location>
        <begin position="134"/>
        <end position="155"/>
    </location>
</feature>
<dbReference type="PATRIC" id="fig|1235802.3.peg.3279"/>
<dbReference type="PANTHER" id="PTHR43298">
    <property type="entry name" value="MULTIDRUG RESISTANCE PROTEIN NORM-RELATED"/>
    <property type="match status" value="1"/>
</dbReference>
<feature type="transmembrane region" description="Helical" evidence="13">
    <location>
        <begin position="317"/>
        <end position="338"/>
    </location>
</feature>
<dbReference type="EMBL" id="AQFT01000095">
    <property type="protein sequence ID" value="EMZ24647.1"/>
    <property type="molecule type" value="Genomic_DNA"/>
</dbReference>
<keyword evidence="9 13" id="KW-1133">Transmembrane helix</keyword>
<evidence type="ECO:0000256" key="9">
    <source>
        <dbReference type="ARBA" id="ARBA00022989"/>
    </source>
</evidence>
<dbReference type="GO" id="GO:0015297">
    <property type="term" value="F:antiporter activity"/>
    <property type="evidence" value="ECO:0007669"/>
    <property type="project" value="UniProtKB-KW"/>
</dbReference>
<dbReference type="NCBIfam" id="TIGR00797">
    <property type="entry name" value="matE"/>
    <property type="match status" value="1"/>
</dbReference>
<evidence type="ECO:0000256" key="1">
    <source>
        <dbReference type="ARBA" id="ARBA00003408"/>
    </source>
</evidence>
<evidence type="ECO:0000256" key="4">
    <source>
        <dbReference type="ARBA" id="ARBA00020268"/>
    </source>
</evidence>
<proteinExistence type="inferred from homology"/>
<dbReference type="InterPro" id="IPR002528">
    <property type="entry name" value="MATE_fam"/>
</dbReference>
<dbReference type="Proteomes" id="UP000012589">
    <property type="component" value="Unassembled WGS sequence"/>
</dbReference>
<accession>N2A5L5</accession>
<feature type="transmembrane region" description="Helical" evidence="13">
    <location>
        <begin position="94"/>
        <end position="122"/>
    </location>
</feature>
<organism evidence="14 15">
    <name type="scientific">Eubacterium plexicaudatum ASF492</name>
    <dbReference type="NCBI Taxonomy" id="1235802"/>
    <lineage>
        <taxon>Bacteria</taxon>
        <taxon>Bacillati</taxon>
        <taxon>Bacillota</taxon>
        <taxon>Clostridia</taxon>
        <taxon>Eubacteriales</taxon>
        <taxon>Eubacteriaceae</taxon>
        <taxon>Eubacterium</taxon>
    </lineage>
</organism>
<feature type="transmembrane region" description="Helical" evidence="13">
    <location>
        <begin position="61"/>
        <end position="82"/>
    </location>
</feature>
<dbReference type="GO" id="GO:0042910">
    <property type="term" value="F:xenobiotic transmembrane transporter activity"/>
    <property type="evidence" value="ECO:0007669"/>
    <property type="project" value="InterPro"/>
</dbReference>
<dbReference type="PANTHER" id="PTHR43298:SF2">
    <property type="entry name" value="FMN_FAD EXPORTER YEEO-RELATED"/>
    <property type="match status" value="1"/>
</dbReference>
<keyword evidence="8 13" id="KW-0812">Transmembrane</keyword>
<evidence type="ECO:0000256" key="11">
    <source>
        <dbReference type="ARBA" id="ARBA00023136"/>
    </source>
</evidence>
<keyword evidence="5" id="KW-0813">Transport</keyword>
<dbReference type="OrthoDB" id="9776324at2"/>
<comment type="subcellular location">
    <subcellularLocation>
        <location evidence="2">Cell membrane</location>
        <topology evidence="2">Multi-pass membrane protein</topology>
    </subcellularLocation>
</comment>
<evidence type="ECO:0000256" key="12">
    <source>
        <dbReference type="ARBA" id="ARBA00031636"/>
    </source>
</evidence>
<feature type="transmembrane region" description="Helical" evidence="13">
    <location>
        <begin position="390"/>
        <end position="409"/>
    </location>
</feature>
<reference evidence="14 15" key="1">
    <citation type="journal article" date="2014" name="Genome Announc.">
        <title>Draft genome sequences of the altered schaedler flora, a defined bacterial community from gnotobiotic mice.</title>
        <authorList>
            <person name="Wannemuehler M.J."/>
            <person name="Overstreet A.M."/>
            <person name="Ward D.V."/>
            <person name="Phillips G.J."/>
        </authorList>
    </citation>
    <scope>NUCLEOTIDE SEQUENCE [LARGE SCALE GENOMIC DNA]</scope>
    <source>
        <strain evidence="14 15">ASF492</strain>
    </source>
</reference>
<dbReference type="eggNOG" id="COG0534">
    <property type="taxonomic scope" value="Bacteria"/>
</dbReference>
<dbReference type="InterPro" id="IPR048279">
    <property type="entry name" value="MdtK-like"/>
</dbReference>
<feature type="transmembrane region" description="Helical" evidence="13">
    <location>
        <begin position="196"/>
        <end position="216"/>
    </location>
</feature>
<name>N2A5L5_9FIRM</name>
<sequence>MAGNASKDMTQGSPIRLIIAFFIPLMLGMLFQQFYSMMDTIIVGRFLGVHALAAVGSTNSINFMIIGFCMGVCNGFAIPVAQQFGAKDYKTLRAYVANGIFLTAVFALVMTIVVCLLCRNILQWMNTPDDIIDGAYNYIFIIFIGIPVIYLYNILSGFIRSLGDSKSPLVFLIISSLLNIVLDLVLILNFDLGVAGAAWATVISQGISGAFCLCYIRKKYEILQLAKDEWKINKNCIKVLCNMGIPMGLQYSITAIGSVILQKAVNTLGSTAVASVTAANKVGTFFCCPFDAMGSTMSTYAGQNLGASKLDRVTKGVLSCCLIGFVYSIAAFGILFFFSTQMALLFIDANEVAILDNVRLYLLVGSAFYFPLALVNIMRFTIQGLGFGKLAIVAGVCEMFARAIVGAFLVPVAGYIGACFASPSAWVFADLFLIPAYVSIMKSLRRRKCNIEIET</sequence>
<evidence type="ECO:0000313" key="15">
    <source>
        <dbReference type="Proteomes" id="UP000012589"/>
    </source>
</evidence>
<protein>
    <recommendedName>
        <fullName evidence="4">Probable multidrug resistance protein NorM</fullName>
    </recommendedName>
    <alternativeName>
        <fullName evidence="12">Multidrug-efflux transporter</fullName>
    </alternativeName>
</protein>
<comment type="caution">
    <text evidence="14">The sequence shown here is derived from an EMBL/GenBank/DDBJ whole genome shotgun (WGS) entry which is preliminary data.</text>
</comment>
<feature type="transmembrane region" description="Helical" evidence="13">
    <location>
        <begin position="167"/>
        <end position="190"/>
    </location>
</feature>
<feature type="transmembrane region" description="Helical" evidence="13">
    <location>
        <begin position="415"/>
        <end position="438"/>
    </location>
</feature>
<evidence type="ECO:0000256" key="7">
    <source>
        <dbReference type="ARBA" id="ARBA00022475"/>
    </source>
</evidence>
<dbReference type="GO" id="GO:0005886">
    <property type="term" value="C:plasma membrane"/>
    <property type="evidence" value="ECO:0007669"/>
    <property type="project" value="UniProtKB-SubCell"/>
</dbReference>
<gene>
    <name evidence="14" type="ORF">C823_03099</name>
</gene>
<dbReference type="STRING" id="1235802.C823_03099"/>
<dbReference type="HOGENOM" id="CLU_012893_5_0_9"/>
<dbReference type="PIRSF" id="PIRSF006603">
    <property type="entry name" value="DinF"/>
    <property type="match status" value="1"/>
</dbReference>
<keyword evidence="11 13" id="KW-0472">Membrane</keyword>
<dbReference type="GO" id="GO:0006811">
    <property type="term" value="P:monoatomic ion transport"/>
    <property type="evidence" value="ECO:0007669"/>
    <property type="project" value="UniProtKB-KW"/>
</dbReference>
<dbReference type="InterPro" id="IPR050222">
    <property type="entry name" value="MATE_MdtK"/>
</dbReference>
<evidence type="ECO:0000256" key="13">
    <source>
        <dbReference type="SAM" id="Phobius"/>
    </source>
</evidence>
<comment type="function">
    <text evidence="1">Multidrug efflux pump.</text>
</comment>
<evidence type="ECO:0000256" key="8">
    <source>
        <dbReference type="ARBA" id="ARBA00022692"/>
    </source>
</evidence>
<evidence type="ECO:0000256" key="5">
    <source>
        <dbReference type="ARBA" id="ARBA00022448"/>
    </source>
</evidence>
<evidence type="ECO:0000313" key="14">
    <source>
        <dbReference type="EMBL" id="EMZ24647.1"/>
    </source>
</evidence>
<dbReference type="AlphaFoldDB" id="N2A5L5"/>